<evidence type="ECO:0000256" key="2">
    <source>
        <dbReference type="ARBA" id="ARBA00022692"/>
    </source>
</evidence>
<dbReference type="OrthoDB" id="266334at2759"/>
<organism evidence="7 8">
    <name type="scientific">Olpidium bornovanus</name>
    <dbReference type="NCBI Taxonomy" id="278681"/>
    <lineage>
        <taxon>Eukaryota</taxon>
        <taxon>Fungi</taxon>
        <taxon>Fungi incertae sedis</taxon>
        <taxon>Olpidiomycota</taxon>
        <taxon>Olpidiomycotina</taxon>
        <taxon>Olpidiomycetes</taxon>
        <taxon>Olpidiales</taxon>
        <taxon>Olpidiaceae</taxon>
        <taxon>Olpidium</taxon>
    </lineage>
</organism>
<gene>
    <name evidence="7" type="ORF">BJ554DRAFT_1978</name>
</gene>
<name>A0A8H7ZQW1_9FUNG</name>
<proteinExistence type="predicted"/>
<evidence type="ECO:0000256" key="4">
    <source>
        <dbReference type="ARBA" id="ARBA00023136"/>
    </source>
</evidence>
<reference evidence="7 8" key="1">
    <citation type="journal article" name="Sci. Rep.">
        <title>Genome-scale phylogenetic analyses confirm Olpidium as the closest living zoosporic fungus to the non-flagellated, terrestrial fungi.</title>
        <authorList>
            <person name="Chang Y."/>
            <person name="Rochon D."/>
            <person name="Sekimoto S."/>
            <person name="Wang Y."/>
            <person name="Chovatia M."/>
            <person name="Sandor L."/>
            <person name="Salamov A."/>
            <person name="Grigoriev I.V."/>
            <person name="Stajich J.E."/>
            <person name="Spatafora J.W."/>
        </authorList>
    </citation>
    <scope>NUCLEOTIDE SEQUENCE [LARGE SCALE GENOMIC DNA]</scope>
    <source>
        <strain evidence="7">S191</strain>
    </source>
</reference>
<dbReference type="GO" id="GO:0016020">
    <property type="term" value="C:membrane"/>
    <property type="evidence" value="ECO:0007669"/>
    <property type="project" value="UniProtKB-SubCell"/>
</dbReference>
<keyword evidence="2" id="KW-0812">Transmembrane</keyword>
<dbReference type="GO" id="GO:0005737">
    <property type="term" value="C:cytoplasm"/>
    <property type="evidence" value="ECO:0007669"/>
    <property type="project" value="TreeGrafter"/>
</dbReference>
<feature type="region of interest" description="Disordered" evidence="6">
    <location>
        <begin position="78"/>
        <end position="114"/>
    </location>
</feature>
<dbReference type="PANTHER" id="PTHR12953:SF0">
    <property type="entry name" value="SUN DOMAIN-CONTAINING OSSIFICATION FACTOR"/>
    <property type="match status" value="1"/>
</dbReference>
<accession>A0A8H7ZQW1</accession>
<dbReference type="Proteomes" id="UP000673691">
    <property type="component" value="Unassembled WGS sequence"/>
</dbReference>
<dbReference type="GO" id="GO:0034975">
    <property type="term" value="P:protein folding in endoplasmic reticulum"/>
    <property type="evidence" value="ECO:0007669"/>
    <property type="project" value="TreeGrafter"/>
</dbReference>
<evidence type="ECO:0000256" key="1">
    <source>
        <dbReference type="ARBA" id="ARBA00004370"/>
    </source>
</evidence>
<keyword evidence="4" id="KW-0472">Membrane</keyword>
<keyword evidence="8" id="KW-1185">Reference proteome</keyword>
<feature type="compositionally biased region" description="Low complexity" evidence="6">
    <location>
        <begin position="341"/>
        <end position="359"/>
    </location>
</feature>
<evidence type="ECO:0000256" key="5">
    <source>
        <dbReference type="SAM" id="Coils"/>
    </source>
</evidence>
<feature type="region of interest" description="Disordered" evidence="6">
    <location>
        <begin position="333"/>
        <end position="359"/>
    </location>
</feature>
<sequence>MMEQYKKEVEDHRSEDIHVASSGDKTIRMPDVRAMPSPVLETPLTYMVDPSKFVVEMGIPPLNMDRFFPDFSDMETPTGEGMCPSNLDPFATQPVGSPAESTGVPGQSERDDSNSEEYGICFDVTQMARESPSAASTEEARISAIAAGTPLSTPEHPDTLPVSGQGGGGATSPRPYAGTASTVAQESIFKTIMKRLAAVEHNATVAHIHLQEQSKSFSGALQMLEKAQRTQLSAVIAQVNRTAVWNAENMNRKFKQYWEELENHKKKHKKELRALDSKLELLAEEVAFEKKLGLVQLVLLLSVLVFMGVGRFFRPPERVFIPVQPTYPETPRTIQVDSRRSSTASAASTASGKSKPRLSSSSVATYVPNLSRGAGSLVGA</sequence>
<evidence type="ECO:0000256" key="3">
    <source>
        <dbReference type="ARBA" id="ARBA00022989"/>
    </source>
</evidence>
<feature type="region of interest" description="Disordered" evidence="6">
    <location>
        <begin position="149"/>
        <end position="179"/>
    </location>
</feature>
<protein>
    <submittedName>
        <fullName evidence="7">Uncharacterized protein</fullName>
    </submittedName>
</protein>
<dbReference type="AlphaFoldDB" id="A0A8H7ZQW1"/>
<evidence type="ECO:0000313" key="8">
    <source>
        <dbReference type="Proteomes" id="UP000673691"/>
    </source>
</evidence>
<comment type="caution">
    <text evidence="7">The sequence shown here is derived from an EMBL/GenBank/DDBJ whole genome shotgun (WGS) entry which is preliminary data.</text>
</comment>
<keyword evidence="3" id="KW-1133">Transmembrane helix</keyword>
<dbReference type="InterPro" id="IPR045120">
    <property type="entry name" value="Suco/Slp1-like"/>
</dbReference>
<evidence type="ECO:0000256" key="6">
    <source>
        <dbReference type="SAM" id="MobiDB-lite"/>
    </source>
</evidence>
<comment type="subcellular location">
    <subcellularLocation>
        <location evidence="1">Membrane</location>
    </subcellularLocation>
</comment>
<dbReference type="PANTHER" id="PTHR12953">
    <property type="entry name" value="MEMBRANE PROTEIN CH1 RELATED"/>
    <property type="match status" value="1"/>
</dbReference>
<feature type="coiled-coil region" evidence="5">
    <location>
        <begin position="247"/>
        <end position="285"/>
    </location>
</feature>
<keyword evidence="5" id="KW-0175">Coiled coil</keyword>
<feature type="non-terminal residue" evidence="7">
    <location>
        <position position="380"/>
    </location>
</feature>
<dbReference type="EMBL" id="JAEFCI010009297">
    <property type="protein sequence ID" value="KAG5457901.1"/>
    <property type="molecule type" value="Genomic_DNA"/>
</dbReference>
<evidence type="ECO:0000313" key="7">
    <source>
        <dbReference type="EMBL" id="KAG5457901.1"/>
    </source>
</evidence>